<feature type="domain" description="UmuC" evidence="15">
    <location>
        <begin position="1"/>
        <end position="156"/>
    </location>
</feature>
<feature type="active site" evidence="14">
    <location>
        <position position="75"/>
    </location>
</feature>
<sequence>MAVGGSRERGVVAAASYEARKFGVHSAMPSVIAARKCPQLTFVRPRFEVYKSVSQQIRKIFLSYTDLVEPLSLDEAYLDVTEPLKGPKSATLIAEAIKKEIFEVTGLTASAGVSYCKFLAKVASDMDKPNGIYIIKPQQAIPFLEALPVKKFHGIGKVTAKKMEALGIETGKDLKAFSRKDLVRKFGRAGAHYYRIVRGEDFRPVIPDRVRKSIGAENTFEEDLIDGEQLKEKLLQIVETVWKRALNAGASGKTVTLKIKFHDFKQITRSKTLLNFLKNEQELKEAVFKLFNEEEESFEAIRLMGVSISNLNLADRKTKGQLEIPFQKNIATLKNNRSLRK</sequence>
<keyword evidence="6 14" id="KW-0235">DNA replication</keyword>
<feature type="site" description="Substrate discrimination" evidence="14">
    <location>
        <position position="1"/>
    </location>
</feature>
<dbReference type="EC" id="2.7.7.7" evidence="14"/>
<dbReference type="InterPro" id="IPR001126">
    <property type="entry name" value="UmuC"/>
</dbReference>
<evidence type="ECO:0000256" key="12">
    <source>
        <dbReference type="ARBA" id="ARBA00023204"/>
    </source>
</evidence>
<dbReference type="InterPro" id="IPR043128">
    <property type="entry name" value="Rev_trsase/Diguanyl_cyclase"/>
</dbReference>
<name>A0AAN5AP48_9BACT</name>
<keyword evidence="5 14" id="KW-0548">Nucleotidyltransferase</keyword>
<keyword evidence="17" id="KW-1185">Reference proteome</keyword>
<dbReference type="Gene3D" id="3.30.70.270">
    <property type="match status" value="1"/>
</dbReference>
<dbReference type="InterPro" id="IPR036775">
    <property type="entry name" value="DNA_pol_Y-fam_lit_finger_sf"/>
</dbReference>
<evidence type="ECO:0000256" key="7">
    <source>
        <dbReference type="ARBA" id="ARBA00022723"/>
    </source>
</evidence>
<dbReference type="GO" id="GO:0006281">
    <property type="term" value="P:DNA repair"/>
    <property type="evidence" value="ECO:0007669"/>
    <property type="project" value="UniProtKB-UniRule"/>
</dbReference>
<dbReference type="InterPro" id="IPR050116">
    <property type="entry name" value="DNA_polymerase-Y"/>
</dbReference>
<protein>
    <recommendedName>
        <fullName evidence="14">DNA polymerase IV</fullName>
        <shortName evidence="14">Pol IV</shortName>
        <ecNumber evidence="14">2.7.7.7</ecNumber>
    </recommendedName>
</protein>
<dbReference type="PROSITE" id="PS50173">
    <property type="entry name" value="UMUC"/>
    <property type="match status" value="1"/>
</dbReference>
<dbReference type="GO" id="GO:0006261">
    <property type="term" value="P:DNA-templated DNA replication"/>
    <property type="evidence" value="ECO:0007669"/>
    <property type="project" value="UniProtKB-UniRule"/>
</dbReference>
<comment type="cofactor">
    <cofactor evidence="14">
        <name>Mg(2+)</name>
        <dbReference type="ChEBI" id="CHEBI:18420"/>
    </cofactor>
    <text evidence="14">Binds 2 magnesium ions per subunit.</text>
</comment>
<dbReference type="Gene3D" id="1.10.150.20">
    <property type="entry name" value="5' to 3' exonuclease, C-terminal subdomain"/>
    <property type="match status" value="1"/>
</dbReference>
<dbReference type="GO" id="GO:0005829">
    <property type="term" value="C:cytosol"/>
    <property type="evidence" value="ECO:0007669"/>
    <property type="project" value="TreeGrafter"/>
</dbReference>
<evidence type="ECO:0000256" key="6">
    <source>
        <dbReference type="ARBA" id="ARBA00022705"/>
    </source>
</evidence>
<proteinExistence type="inferred from homology"/>
<keyword evidence="12 14" id="KW-0234">DNA repair</keyword>
<dbReference type="FunFam" id="1.10.150.20:FF:000019">
    <property type="entry name" value="DNA polymerase IV"/>
    <property type="match status" value="1"/>
</dbReference>
<comment type="subunit">
    <text evidence="14">Monomer.</text>
</comment>
<dbReference type="Pfam" id="PF11799">
    <property type="entry name" value="IMS_C"/>
    <property type="match status" value="1"/>
</dbReference>
<evidence type="ECO:0000259" key="15">
    <source>
        <dbReference type="PROSITE" id="PS50173"/>
    </source>
</evidence>
<dbReference type="Gene3D" id="3.40.1170.60">
    <property type="match status" value="1"/>
</dbReference>
<comment type="subcellular location">
    <subcellularLocation>
        <location evidence="14">Cytoplasm</location>
    </subcellularLocation>
</comment>
<keyword evidence="11 14" id="KW-0238">DNA-binding</keyword>
<dbReference type="PANTHER" id="PTHR11076">
    <property type="entry name" value="DNA REPAIR POLYMERASE UMUC / TRANSFERASE FAMILY MEMBER"/>
    <property type="match status" value="1"/>
</dbReference>
<dbReference type="GO" id="GO:0000287">
    <property type="term" value="F:magnesium ion binding"/>
    <property type="evidence" value="ECO:0007669"/>
    <property type="project" value="UniProtKB-UniRule"/>
</dbReference>
<keyword evidence="4 14" id="KW-0808">Transferase</keyword>
<reference evidence="16 17" key="1">
    <citation type="submission" date="2021-12" db="EMBL/GenBank/DDBJ databases">
        <title>Genome sequencing of bacteria with rrn-lacking chromosome and rrn-plasmid.</title>
        <authorList>
            <person name="Anda M."/>
            <person name="Iwasaki W."/>
        </authorList>
    </citation>
    <scope>NUCLEOTIDE SEQUENCE [LARGE SCALE GENOMIC DNA]</scope>
    <source>
        <strain evidence="16 17">NBRC 15940</strain>
    </source>
</reference>
<comment type="similarity">
    <text evidence="1 14">Belongs to the DNA polymerase type-Y family.</text>
</comment>
<dbReference type="Proteomes" id="UP001310022">
    <property type="component" value="Unassembled WGS sequence"/>
</dbReference>
<dbReference type="GO" id="GO:0003887">
    <property type="term" value="F:DNA-directed DNA polymerase activity"/>
    <property type="evidence" value="ECO:0007669"/>
    <property type="project" value="UniProtKB-UniRule"/>
</dbReference>
<dbReference type="PANTHER" id="PTHR11076:SF33">
    <property type="entry name" value="DNA POLYMERASE KAPPA"/>
    <property type="match status" value="1"/>
</dbReference>
<dbReference type="GO" id="GO:0003684">
    <property type="term" value="F:damaged DNA binding"/>
    <property type="evidence" value="ECO:0007669"/>
    <property type="project" value="InterPro"/>
</dbReference>
<feature type="binding site" evidence="14">
    <location>
        <position position="74"/>
    </location>
    <ligand>
        <name>Mg(2+)</name>
        <dbReference type="ChEBI" id="CHEBI:18420"/>
    </ligand>
</feature>
<evidence type="ECO:0000256" key="3">
    <source>
        <dbReference type="ARBA" id="ARBA00022490"/>
    </source>
</evidence>
<evidence type="ECO:0000256" key="10">
    <source>
        <dbReference type="ARBA" id="ARBA00022932"/>
    </source>
</evidence>
<evidence type="ECO:0000256" key="11">
    <source>
        <dbReference type="ARBA" id="ARBA00023125"/>
    </source>
</evidence>
<evidence type="ECO:0000313" key="17">
    <source>
        <dbReference type="Proteomes" id="UP001310022"/>
    </source>
</evidence>
<dbReference type="GO" id="GO:0042276">
    <property type="term" value="P:error-prone translesion synthesis"/>
    <property type="evidence" value="ECO:0007669"/>
    <property type="project" value="TreeGrafter"/>
</dbReference>
<evidence type="ECO:0000256" key="1">
    <source>
        <dbReference type="ARBA" id="ARBA00010945"/>
    </source>
</evidence>
<dbReference type="InterPro" id="IPR043502">
    <property type="entry name" value="DNA/RNA_pol_sf"/>
</dbReference>
<dbReference type="NCBIfam" id="NF002677">
    <property type="entry name" value="PRK02406.1"/>
    <property type="match status" value="1"/>
</dbReference>
<keyword evidence="9 14" id="KW-0460">Magnesium</keyword>
<accession>A0AAN5AP48</accession>
<dbReference type="Gene3D" id="3.30.1490.100">
    <property type="entry name" value="DNA polymerase, Y-family, little finger domain"/>
    <property type="match status" value="1"/>
</dbReference>
<dbReference type="Pfam" id="PF00817">
    <property type="entry name" value="IMS"/>
    <property type="match status" value="1"/>
</dbReference>
<evidence type="ECO:0000256" key="13">
    <source>
        <dbReference type="ARBA" id="ARBA00049244"/>
    </source>
</evidence>
<evidence type="ECO:0000256" key="14">
    <source>
        <dbReference type="HAMAP-Rule" id="MF_01113"/>
    </source>
</evidence>
<keyword evidence="3 14" id="KW-0963">Cytoplasm</keyword>
<dbReference type="Pfam" id="PF11798">
    <property type="entry name" value="IMS_HHH"/>
    <property type="match status" value="1"/>
</dbReference>
<keyword evidence="2 14" id="KW-0515">Mutator protein</keyword>
<keyword evidence="7 14" id="KW-0479">Metal-binding</keyword>
<dbReference type="GO" id="GO:0009432">
    <property type="term" value="P:SOS response"/>
    <property type="evidence" value="ECO:0007669"/>
    <property type="project" value="TreeGrafter"/>
</dbReference>
<dbReference type="InterPro" id="IPR022880">
    <property type="entry name" value="DNApol_IV"/>
</dbReference>
<comment type="caution">
    <text evidence="16">The sequence shown here is derived from an EMBL/GenBank/DDBJ whole genome shotgun (WGS) entry which is preliminary data.</text>
</comment>
<evidence type="ECO:0000256" key="4">
    <source>
        <dbReference type="ARBA" id="ARBA00022679"/>
    </source>
</evidence>
<dbReference type="SUPFAM" id="SSF56672">
    <property type="entry name" value="DNA/RNA polymerases"/>
    <property type="match status" value="1"/>
</dbReference>
<organism evidence="16 17">
    <name type="scientific">Persicobacter diffluens</name>
    <dbReference type="NCBI Taxonomy" id="981"/>
    <lineage>
        <taxon>Bacteria</taxon>
        <taxon>Pseudomonadati</taxon>
        <taxon>Bacteroidota</taxon>
        <taxon>Cytophagia</taxon>
        <taxon>Cytophagales</taxon>
        <taxon>Persicobacteraceae</taxon>
        <taxon>Persicobacter</taxon>
    </lineage>
</organism>
<gene>
    <name evidence="14 16" type="primary">dinB</name>
    <name evidence="16" type="ORF">PEDI_45230</name>
</gene>
<comment type="catalytic activity">
    <reaction evidence="13 14">
        <text>DNA(n) + a 2'-deoxyribonucleoside 5'-triphosphate = DNA(n+1) + diphosphate</text>
        <dbReference type="Rhea" id="RHEA:22508"/>
        <dbReference type="Rhea" id="RHEA-COMP:17339"/>
        <dbReference type="Rhea" id="RHEA-COMP:17340"/>
        <dbReference type="ChEBI" id="CHEBI:33019"/>
        <dbReference type="ChEBI" id="CHEBI:61560"/>
        <dbReference type="ChEBI" id="CHEBI:173112"/>
        <dbReference type="EC" id="2.7.7.7"/>
    </reaction>
</comment>
<evidence type="ECO:0000256" key="2">
    <source>
        <dbReference type="ARBA" id="ARBA00022457"/>
    </source>
</evidence>
<dbReference type="FunFam" id="3.30.1490.100:FF:000004">
    <property type="entry name" value="DNA polymerase IV"/>
    <property type="match status" value="1"/>
</dbReference>
<evidence type="ECO:0000256" key="5">
    <source>
        <dbReference type="ARBA" id="ARBA00022695"/>
    </source>
</evidence>
<dbReference type="AlphaFoldDB" id="A0AAN5AP48"/>
<dbReference type="InterPro" id="IPR024728">
    <property type="entry name" value="PolY_HhH_motif"/>
</dbReference>
<dbReference type="EMBL" id="BQKE01000003">
    <property type="protein sequence ID" value="GJM63971.1"/>
    <property type="molecule type" value="Genomic_DNA"/>
</dbReference>
<dbReference type="CDD" id="cd03586">
    <property type="entry name" value="PolY_Pol_IV_kappa"/>
    <property type="match status" value="1"/>
</dbReference>
<evidence type="ECO:0000256" key="8">
    <source>
        <dbReference type="ARBA" id="ARBA00022763"/>
    </source>
</evidence>
<dbReference type="HAMAP" id="MF_01113">
    <property type="entry name" value="DNApol_IV"/>
    <property type="match status" value="1"/>
</dbReference>
<evidence type="ECO:0000313" key="16">
    <source>
        <dbReference type="EMBL" id="GJM63971.1"/>
    </source>
</evidence>
<evidence type="ECO:0000256" key="9">
    <source>
        <dbReference type="ARBA" id="ARBA00022842"/>
    </source>
</evidence>
<dbReference type="InterPro" id="IPR017961">
    <property type="entry name" value="DNA_pol_Y-fam_little_finger"/>
</dbReference>
<dbReference type="SUPFAM" id="SSF100879">
    <property type="entry name" value="Lesion bypass DNA polymerase (Y-family), little finger domain"/>
    <property type="match status" value="1"/>
</dbReference>
<comment type="function">
    <text evidence="14">Poorly processive, error-prone DNA polymerase involved in untargeted mutagenesis. Copies undamaged DNA at stalled replication forks, which arise in vivo from mismatched or misaligned primer ends. These misaligned primers can be extended by PolIV. Exhibits no 3'-5' exonuclease (proofreading) activity. May be involved in translesional synthesis, in conjunction with the beta clamp from PolIII.</text>
</comment>
<keyword evidence="10 14" id="KW-0239">DNA-directed DNA polymerase</keyword>
<keyword evidence="8 14" id="KW-0227">DNA damage</keyword>
<comment type="caution">
    <text evidence="14">Lacks conserved residue(s) required for the propagation of feature annotation.</text>
</comment>